<proteinExistence type="predicted"/>
<evidence type="ECO:0000256" key="2">
    <source>
        <dbReference type="SAM" id="SignalP"/>
    </source>
</evidence>
<gene>
    <name evidence="4" type="ORF">CF386_08170</name>
</gene>
<dbReference type="EMBL" id="CP022356">
    <property type="protein sequence ID" value="ASK79034.1"/>
    <property type="molecule type" value="Genomic_DNA"/>
</dbReference>
<organism evidence="4 5">
    <name type="scientific">Paraphotobacterium marinum</name>
    <dbReference type="NCBI Taxonomy" id="1755811"/>
    <lineage>
        <taxon>Bacteria</taxon>
        <taxon>Pseudomonadati</taxon>
        <taxon>Pseudomonadota</taxon>
        <taxon>Gammaproteobacteria</taxon>
        <taxon>Vibrionales</taxon>
        <taxon>Vibrionaceae</taxon>
        <taxon>Paraphotobacterium</taxon>
    </lineage>
</organism>
<evidence type="ECO:0000313" key="5">
    <source>
        <dbReference type="Proteomes" id="UP000242175"/>
    </source>
</evidence>
<evidence type="ECO:0000259" key="3">
    <source>
        <dbReference type="Pfam" id="PF13505"/>
    </source>
</evidence>
<feature type="domain" description="Outer membrane protein beta-barrel" evidence="3">
    <location>
        <begin position="9"/>
        <end position="223"/>
    </location>
</feature>
<dbReference type="SUPFAM" id="SSF56925">
    <property type="entry name" value="OMPA-like"/>
    <property type="match status" value="1"/>
</dbReference>
<feature type="chain" id="PRO_5012013404" description="Outer membrane protein beta-barrel domain-containing protein" evidence="2">
    <location>
        <begin position="22"/>
        <end position="223"/>
    </location>
</feature>
<name>A0A220VF65_9GAMM</name>
<dbReference type="AlphaFoldDB" id="A0A220VF65"/>
<dbReference type="Gene3D" id="2.40.160.20">
    <property type="match status" value="1"/>
</dbReference>
<dbReference type="InterPro" id="IPR011250">
    <property type="entry name" value="OMP/PagP_B-barrel"/>
</dbReference>
<sequence>MNSKKILLASLILMSCASANALPQSGPYLGVTAGYGFSNSKSDGSSDYQQDKNKIDNSGGFASGIFAGYNIQVVDGFYIAPEVQYLNINSKTSYSYKSYGVKNSLSYGSTNAVIFDAKLQMYVTDNFSIYGKFGAALTRSSYQTTQKDDYNWNENHNYNESKTNFYYALGASYSLTDQWALNLEYDHINGIKKPLTEEDQNRAVHGGATLESQAVLLGLQYTF</sequence>
<dbReference type="RefSeq" id="WP_089073942.1">
    <property type="nucleotide sequence ID" value="NZ_CBCSAM010000006.1"/>
</dbReference>
<dbReference type="InterPro" id="IPR027385">
    <property type="entry name" value="Beta-barrel_OMP"/>
</dbReference>
<dbReference type="Proteomes" id="UP000242175">
    <property type="component" value="Chromosome small"/>
</dbReference>
<dbReference type="OrthoDB" id="7620169at2"/>
<reference evidence="4 5" key="1">
    <citation type="journal article" date="2016" name="Int. J. Syst. Evol. Microbiol.">
        <title>Paraphotobacterium marinum gen. nov., sp. nov., a member of the family Vibrionaceae, isolated from surface seawater.</title>
        <authorList>
            <person name="Huang Z."/>
            <person name="Dong C."/>
            <person name="Shao Z."/>
        </authorList>
    </citation>
    <scope>NUCLEOTIDE SEQUENCE [LARGE SCALE GENOMIC DNA]</scope>
    <source>
        <strain evidence="4 5">NSCS20N07D</strain>
    </source>
</reference>
<evidence type="ECO:0000313" key="4">
    <source>
        <dbReference type="EMBL" id="ASK79034.1"/>
    </source>
</evidence>
<feature type="signal peptide" evidence="2">
    <location>
        <begin position="1"/>
        <end position="21"/>
    </location>
</feature>
<keyword evidence="1 2" id="KW-0732">Signal</keyword>
<dbReference type="Pfam" id="PF13505">
    <property type="entry name" value="OMP_b-brl"/>
    <property type="match status" value="1"/>
</dbReference>
<evidence type="ECO:0000256" key="1">
    <source>
        <dbReference type="ARBA" id="ARBA00022729"/>
    </source>
</evidence>
<protein>
    <recommendedName>
        <fullName evidence="3">Outer membrane protein beta-barrel domain-containing protein</fullName>
    </recommendedName>
</protein>
<accession>A0A220VF65</accession>
<keyword evidence="5" id="KW-1185">Reference proteome</keyword>
<dbReference type="KEGG" id="pmai:CF386_08170"/>
<dbReference type="PROSITE" id="PS51257">
    <property type="entry name" value="PROKAR_LIPOPROTEIN"/>
    <property type="match status" value="1"/>
</dbReference>